<feature type="domain" description="DNA methylase N-4/N-6" evidence="3">
    <location>
        <begin position="1"/>
        <end position="247"/>
    </location>
</feature>
<dbReference type="EMBL" id="MIQH01000794">
    <property type="protein sequence ID" value="OJA03301.1"/>
    <property type="molecule type" value="Genomic_DNA"/>
</dbReference>
<feature type="non-terminal residue" evidence="4">
    <location>
        <position position="265"/>
    </location>
</feature>
<dbReference type="REBASE" id="230210">
    <property type="entry name" value="M.BthBATORF2850P"/>
</dbReference>
<evidence type="ECO:0000256" key="1">
    <source>
        <dbReference type="ARBA" id="ARBA00022603"/>
    </source>
</evidence>
<gene>
    <name evidence="4" type="ORF">BGC33_02850</name>
</gene>
<dbReference type="Proteomes" id="UP000182798">
    <property type="component" value="Unassembled WGS sequence"/>
</dbReference>
<organism evidence="4 5">
    <name type="scientific">Bathymodiolus thermophilus thioautotrophic gill symbiont</name>
    <dbReference type="NCBI Taxonomy" id="2360"/>
    <lineage>
        <taxon>Bacteria</taxon>
        <taxon>Pseudomonadati</taxon>
        <taxon>Pseudomonadota</taxon>
        <taxon>Gammaproteobacteria</taxon>
        <taxon>sulfur-oxidizing symbionts</taxon>
    </lineage>
</organism>
<name>A0A1J8P2K8_9GAMM</name>
<evidence type="ECO:0000313" key="4">
    <source>
        <dbReference type="EMBL" id="OJA03301.1"/>
    </source>
</evidence>
<sequence length="265" mass="30141">DGVIFISIDDNEQHHLKMLMNEVFGESNFEGHIHWRRRHNQPNDPNKLIAIVAEHIFTYSKNSEQLKKLGVGKLELTGKFSNPDNDQRGNWNSKPWKIGSNQSGSKYTIRTPSGKILDEEWMGEERTYQKLLKDKRIYFSDDGKGLPRKKIFKSEREAEGQSATNWFKHELFGSNQDASKENTGLFNGVKNIFNNPKPVKLLSNIIRLGGVNENDIILDFFAGSGTTGHAIMDLNKDGGNRQFILVQIPEAVDENSETFKAGYKN</sequence>
<keyword evidence="1" id="KW-0489">Methyltransferase</keyword>
<dbReference type="GO" id="GO:0032259">
    <property type="term" value="P:methylation"/>
    <property type="evidence" value="ECO:0007669"/>
    <property type="project" value="UniProtKB-KW"/>
</dbReference>
<evidence type="ECO:0000259" key="3">
    <source>
        <dbReference type="Pfam" id="PF01555"/>
    </source>
</evidence>
<dbReference type="Pfam" id="PF01555">
    <property type="entry name" value="N6_N4_Mtase"/>
    <property type="match status" value="1"/>
</dbReference>
<keyword evidence="4" id="KW-0255">Endonuclease</keyword>
<protein>
    <submittedName>
        <fullName evidence="4">Restriction endonuclease subunit M</fullName>
    </submittedName>
</protein>
<dbReference type="InterPro" id="IPR029063">
    <property type="entry name" value="SAM-dependent_MTases_sf"/>
</dbReference>
<keyword evidence="2" id="KW-0808">Transferase</keyword>
<dbReference type="GO" id="GO:0003677">
    <property type="term" value="F:DNA binding"/>
    <property type="evidence" value="ECO:0007669"/>
    <property type="project" value="InterPro"/>
</dbReference>
<dbReference type="SUPFAM" id="SSF53335">
    <property type="entry name" value="S-adenosyl-L-methionine-dependent methyltransferases"/>
    <property type="match status" value="1"/>
</dbReference>
<evidence type="ECO:0000256" key="2">
    <source>
        <dbReference type="ARBA" id="ARBA00022679"/>
    </source>
</evidence>
<dbReference type="InterPro" id="IPR002941">
    <property type="entry name" value="DNA_methylase_N4/N6"/>
</dbReference>
<comment type="caution">
    <text evidence="4">The sequence shown here is derived from an EMBL/GenBank/DDBJ whole genome shotgun (WGS) entry which is preliminary data.</text>
</comment>
<dbReference type="GO" id="GO:0004519">
    <property type="term" value="F:endonuclease activity"/>
    <property type="evidence" value="ECO:0007669"/>
    <property type="project" value="UniProtKB-KW"/>
</dbReference>
<reference evidence="5" key="1">
    <citation type="submission" date="2016-09" db="EMBL/GenBank/DDBJ databases">
        <title>Genome Sequence of Bathymodiolus thermophilus sulfur-oxidizing gill endosymbiont.</title>
        <authorList>
            <person name="Ponnudurai R."/>
            <person name="Kleiner M."/>
            <person name="Sayavedra L."/>
            <person name="Thuermer A."/>
            <person name="Felbeck H."/>
            <person name="Schlueter R."/>
            <person name="Schweder T."/>
            <person name="Markert S."/>
        </authorList>
    </citation>
    <scope>NUCLEOTIDE SEQUENCE [LARGE SCALE GENOMIC DNA]</scope>
    <source>
        <strain evidence="5">BAT/CrabSpa'14</strain>
    </source>
</reference>
<dbReference type="RefSeq" id="WP_143108836.1">
    <property type="nucleotide sequence ID" value="NZ_MIQH01000794.1"/>
</dbReference>
<dbReference type="AlphaFoldDB" id="A0A1J8P2K8"/>
<keyword evidence="4" id="KW-0540">Nuclease</keyword>
<keyword evidence="4" id="KW-0378">Hydrolase</keyword>
<dbReference type="GO" id="GO:0008170">
    <property type="term" value="F:N-methyltransferase activity"/>
    <property type="evidence" value="ECO:0007669"/>
    <property type="project" value="InterPro"/>
</dbReference>
<feature type="non-terminal residue" evidence="4">
    <location>
        <position position="1"/>
    </location>
</feature>
<accession>A0A1J8P2K8</accession>
<evidence type="ECO:0000313" key="5">
    <source>
        <dbReference type="Proteomes" id="UP000182798"/>
    </source>
</evidence>
<proteinExistence type="predicted"/>
<dbReference type="Gene3D" id="3.40.50.150">
    <property type="entry name" value="Vaccinia Virus protein VP39"/>
    <property type="match status" value="1"/>
</dbReference>